<dbReference type="InterPro" id="IPR036421">
    <property type="entry name" value="Fe_dep_repressor_sf"/>
</dbReference>
<reference evidence="14 15" key="1">
    <citation type="submission" date="2020-05" db="EMBL/GenBank/DDBJ databases">
        <title>Actinomyces sp. zg-325.</title>
        <authorList>
            <person name="Yang C."/>
        </authorList>
    </citation>
    <scope>NUCLEOTIDE SEQUENCE [LARGE SCALE GENOMIC DNA]</scope>
    <source>
        <strain evidence="15">zg-325</strain>
    </source>
</reference>
<dbReference type="InterPro" id="IPR001367">
    <property type="entry name" value="Fe_dep_repressor"/>
</dbReference>
<keyword evidence="10" id="KW-0464">Manganese</keyword>
<dbReference type="Gene3D" id="1.10.10.10">
    <property type="entry name" value="Winged helix-like DNA-binding domain superfamily/Winged helix DNA-binding domain"/>
    <property type="match status" value="1"/>
</dbReference>
<dbReference type="SMART" id="SM00529">
    <property type="entry name" value="HTH_DTXR"/>
    <property type="match status" value="1"/>
</dbReference>
<dbReference type="GO" id="GO:0045892">
    <property type="term" value="P:negative regulation of DNA-templated transcription"/>
    <property type="evidence" value="ECO:0007669"/>
    <property type="project" value="TreeGrafter"/>
</dbReference>
<dbReference type="EMBL" id="CP053642">
    <property type="protein sequence ID" value="QKD79901.1"/>
    <property type="molecule type" value="Genomic_DNA"/>
</dbReference>
<evidence type="ECO:0000256" key="12">
    <source>
        <dbReference type="SAM" id="MobiDB-lite"/>
    </source>
</evidence>
<dbReference type="GO" id="GO:0005737">
    <property type="term" value="C:cytoplasm"/>
    <property type="evidence" value="ECO:0007669"/>
    <property type="project" value="UniProtKB-SubCell"/>
</dbReference>
<sequence length="270" mass="27832">MSAPARPGIEESPARAAVPARPIDAAVLADSTVAQDYLKAVWAATERGGAGASITGLAQRMGVAASTASENVSRLVDAGLLEHEPYRAVTLSAAGMRRAMGMVRRHRLLETYLVEALGFDWDEVHEEAEVLEHAISERLLDRIDAALGRPSRDPHGDPIPAADGAMAVPALRSLDALRVGETGSVARIQDDPNTLQALDRAGIGLDSRIVVTGRGRADGGSGPRPSRVRLVSATGEGRGGAPEAVAASGGAPGPGEAVIPAGSLWVLAED</sequence>
<evidence type="ECO:0000256" key="11">
    <source>
        <dbReference type="ARBA" id="ARBA00032593"/>
    </source>
</evidence>
<dbReference type="InterPro" id="IPR022689">
    <property type="entry name" value="Iron_dep_repressor"/>
</dbReference>
<dbReference type="FunFam" id="1.10.60.10:FF:000004">
    <property type="entry name" value="DtxR family transcriptional regulator"/>
    <property type="match status" value="1"/>
</dbReference>
<evidence type="ECO:0000313" key="15">
    <source>
        <dbReference type="Proteomes" id="UP000504752"/>
    </source>
</evidence>
<keyword evidence="6" id="KW-0805">Transcription regulation</keyword>
<keyword evidence="4" id="KW-0963">Cytoplasm</keyword>
<evidence type="ECO:0000256" key="5">
    <source>
        <dbReference type="ARBA" id="ARBA00022491"/>
    </source>
</evidence>
<dbReference type="KEGG" id="amam:HPC72_06325"/>
<evidence type="ECO:0000256" key="2">
    <source>
        <dbReference type="ARBA" id="ARBA00007871"/>
    </source>
</evidence>
<proteinExistence type="inferred from homology"/>
<organism evidence="14 15">
    <name type="scientific">Actinomyces marmotae</name>
    <dbReference type="NCBI Taxonomy" id="2737173"/>
    <lineage>
        <taxon>Bacteria</taxon>
        <taxon>Bacillati</taxon>
        <taxon>Actinomycetota</taxon>
        <taxon>Actinomycetes</taxon>
        <taxon>Actinomycetales</taxon>
        <taxon>Actinomycetaceae</taxon>
        <taxon>Actinomyces</taxon>
    </lineage>
</organism>
<dbReference type="Pfam" id="PF02742">
    <property type="entry name" value="Fe_dep_repr_C"/>
    <property type="match status" value="1"/>
</dbReference>
<evidence type="ECO:0000256" key="4">
    <source>
        <dbReference type="ARBA" id="ARBA00022490"/>
    </source>
</evidence>
<evidence type="ECO:0000256" key="8">
    <source>
        <dbReference type="ARBA" id="ARBA00023159"/>
    </source>
</evidence>
<dbReference type="GO" id="GO:0003700">
    <property type="term" value="F:DNA-binding transcription factor activity"/>
    <property type="evidence" value="ECO:0007669"/>
    <property type="project" value="InterPro"/>
</dbReference>
<keyword evidence="9" id="KW-0804">Transcription</keyword>
<dbReference type="PANTHER" id="PTHR33238:SF11">
    <property type="entry name" value="TRANSCRIPTIONAL REGULATOR MNTR"/>
    <property type="match status" value="1"/>
</dbReference>
<dbReference type="AlphaFoldDB" id="A0A6M8B914"/>
<dbReference type="Gene3D" id="1.10.60.10">
    <property type="entry name" value="Iron dependent repressor, metal binding and dimerisation domain"/>
    <property type="match status" value="1"/>
</dbReference>
<comment type="subcellular location">
    <subcellularLocation>
        <location evidence="1">Cytoplasm</location>
    </subcellularLocation>
</comment>
<feature type="region of interest" description="Disordered" evidence="12">
    <location>
        <begin position="234"/>
        <end position="254"/>
    </location>
</feature>
<dbReference type="PROSITE" id="PS50944">
    <property type="entry name" value="HTH_DTXR"/>
    <property type="match status" value="1"/>
</dbReference>
<dbReference type="GO" id="GO:0046914">
    <property type="term" value="F:transition metal ion binding"/>
    <property type="evidence" value="ECO:0007669"/>
    <property type="project" value="InterPro"/>
</dbReference>
<evidence type="ECO:0000259" key="13">
    <source>
        <dbReference type="PROSITE" id="PS50944"/>
    </source>
</evidence>
<dbReference type="GO" id="GO:0046983">
    <property type="term" value="F:protein dimerization activity"/>
    <property type="evidence" value="ECO:0007669"/>
    <property type="project" value="InterPro"/>
</dbReference>
<dbReference type="GO" id="GO:0003677">
    <property type="term" value="F:DNA binding"/>
    <property type="evidence" value="ECO:0007669"/>
    <property type="project" value="UniProtKB-KW"/>
</dbReference>
<keyword evidence="8" id="KW-0010">Activator</keyword>
<dbReference type="InterPro" id="IPR022687">
    <property type="entry name" value="HTH_DTXR"/>
</dbReference>
<dbReference type="Pfam" id="PF01325">
    <property type="entry name" value="Fe_dep_repress"/>
    <property type="match status" value="1"/>
</dbReference>
<keyword evidence="15" id="KW-1185">Reference proteome</keyword>
<keyword evidence="7" id="KW-0238">DNA-binding</keyword>
<evidence type="ECO:0000256" key="3">
    <source>
        <dbReference type="ARBA" id="ARBA00011738"/>
    </source>
</evidence>
<accession>A0A6M8B914</accession>
<dbReference type="RefSeq" id="WP_159523382.1">
    <property type="nucleotide sequence ID" value="NZ_CP053642.1"/>
</dbReference>
<evidence type="ECO:0000256" key="10">
    <source>
        <dbReference type="ARBA" id="ARBA00023211"/>
    </source>
</evidence>
<evidence type="ECO:0000313" key="14">
    <source>
        <dbReference type="EMBL" id="QKD79901.1"/>
    </source>
</evidence>
<dbReference type="InterPro" id="IPR036388">
    <property type="entry name" value="WH-like_DNA-bd_sf"/>
</dbReference>
<protein>
    <recommendedName>
        <fullName evidence="11">Manganese transport regulator</fullName>
    </recommendedName>
</protein>
<dbReference type="Proteomes" id="UP000504752">
    <property type="component" value="Chromosome"/>
</dbReference>
<dbReference type="InterPro" id="IPR036390">
    <property type="entry name" value="WH_DNA-bd_sf"/>
</dbReference>
<keyword evidence="5" id="KW-0678">Repressor</keyword>
<evidence type="ECO:0000256" key="7">
    <source>
        <dbReference type="ARBA" id="ARBA00023125"/>
    </source>
</evidence>
<dbReference type="PANTHER" id="PTHR33238">
    <property type="entry name" value="IRON (METAL) DEPENDENT REPRESSOR, DTXR FAMILY"/>
    <property type="match status" value="1"/>
</dbReference>
<dbReference type="InterPro" id="IPR050536">
    <property type="entry name" value="DtxR_MntR_Metal-Reg"/>
</dbReference>
<gene>
    <name evidence="14" type="ORF">HPC72_06325</name>
</gene>
<evidence type="ECO:0000256" key="6">
    <source>
        <dbReference type="ARBA" id="ARBA00023015"/>
    </source>
</evidence>
<evidence type="ECO:0000256" key="1">
    <source>
        <dbReference type="ARBA" id="ARBA00004496"/>
    </source>
</evidence>
<feature type="domain" description="HTH dtxR-type" evidence="13">
    <location>
        <begin position="31"/>
        <end position="92"/>
    </location>
</feature>
<comment type="subunit">
    <text evidence="3">Homodimer.</text>
</comment>
<evidence type="ECO:0000256" key="9">
    <source>
        <dbReference type="ARBA" id="ARBA00023163"/>
    </source>
</evidence>
<dbReference type="SUPFAM" id="SSF47979">
    <property type="entry name" value="Iron-dependent repressor protein, dimerization domain"/>
    <property type="match status" value="1"/>
</dbReference>
<dbReference type="SUPFAM" id="SSF46785">
    <property type="entry name" value="Winged helix' DNA-binding domain"/>
    <property type="match status" value="1"/>
</dbReference>
<comment type="similarity">
    <text evidence="2">Belongs to the DtxR/MntR family.</text>
</comment>
<feature type="compositionally biased region" description="Low complexity" evidence="12">
    <location>
        <begin position="241"/>
        <end position="254"/>
    </location>
</feature>
<name>A0A6M8B914_9ACTO</name>